<dbReference type="PANTHER" id="PTHR11820:SF7">
    <property type="entry name" value="ACYLPYRUVASE FAHD1, MITOCHONDRIAL"/>
    <property type="match status" value="1"/>
</dbReference>
<organism evidence="3 4">
    <name type="scientific">Psychroflexus planctonicus</name>
    <dbReference type="NCBI Taxonomy" id="1526575"/>
    <lineage>
        <taxon>Bacteria</taxon>
        <taxon>Pseudomonadati</taxon>
        <taxon>Bacteroidota</taxon>
        <taxon>Flavobacteriia</taxon>
        <taxon>Flavobacteriales</taxon>
        <taxon>Flavobacteriaceae</taxon>
        <taxon>Psychroflexus</taxon>
    </lineage>
</organism>
<evidence type="ECO:0000259" key="2">
    <source>
        <dbReference type="Pfam" id="PF01557"/>
    </source>
</evidence>
<dbReference type="PANTHER" id="PTHR11820">
    <property type="entry name" value="ACYLPYRUVASE"/>
    <property type="match status" value="1"/>
</dbReference>
<keyword evidence="4" id="KW-1185">Reference proteome</keyword>
<dbReference type="GO" id="GO:0016853">
    <property type="term" value="F:isomerase activity"/>
    <property type="evidence" value="ECO:0007669"/>
    <property type="project" value="UniProtKB-KW"/>
</dbReference>
<accession>A0ABQ1SIX3</accession>
<dbReference type="Proteomes" id="UP000599179">
    <property type="component" value="Unassembled WGS sequence"/>
</dbReference>
<proteinExistence type="predicted"/>
<dbReference type="SUPFAM" id="SSF56529">
    <property type="entry name" value="FAH"/>
    <property type="match status" value="1"/>
</dbReference>
<dbReference type="Gene3D" id="3.90.850.10">
    <property type="entry name" value="Fumarylacetoacetase-like, C-terminal domain"/>
    <property type="match status" value="1"/>
</dbReference>
<reference evidence="4" key="1">
    <citation type="journal article" date="2019" name="Int. J. Syst. Evol. Microbiol.">
        <title>The Global Catalogue of Microorganisms (GCM) 10K type strain sequencing project: providing services to taxonomists for standard genome sequencing and annotation.</title>
        <authorList>
            <consortium name="The Broad Institute Genomics Platform"/>
            <consortium name="The Broad Institute Genome Sequencing Center for Infectious Disease"/>
            <person name="Wu L."/>
            <person name="Ma J."/>
        </authorList>
    </citation>
    <scope>NUCLEOTIDE SEQUENCE [LARGE SCALE GENOMIC DNA]</scope>
    <source>
        <strain evidence="4">CGMCC 1.12931</strain>
    </source>
</reference>
<feature type="domain" description="Fumarylacetoacetase-like C-terminal" evidence="2">
    <location>
        <begin position="2"/>
        <end position="186"/>
    </location>
</feature>
<evidence type="ECO:0000313" key="4">
    <source>
        <dbReference type="Proteomes" id="UP000599179"/>
    </source>
</evidence>
<keyword evidence="3" id="KW-0413">Isomerase</keyword>
<dbReference type="RefSeq" id="WP_188458646.1">
    <property type="nucleotide sequence ID" value="NZ_BMGM01000006.1"/>
</dbReference>
<sequence>MKVICVGRNYVKHIEELKNQKPDEPVIFLKPDSSILPKNQPFFIPPFSNDVHFETELVFRIDKVGKHISKKFASKYYSTFTLGIDFTARDLQQKLKEKSLPWELSKGFDGSCFVSNQWLNVSDFNLNDIHFSLLQNENRVQKGNSSEMIYSIDEIIAYVSQFFTLKIGDLIFTGTPAGVGPVHIDDELKGFVENENLFNLKIK</sequence>
<dbReference type="InterPro" id="IPR011234">
    <property type="entry name" value="Fumarylacetoacetase-like_C"/>
</dbReference>
<evidence type="ECO:0000256" key="1">
    <source>
        <dbReference type="ARBA" id="ARBA00022723"/>
    </source>
</evidence>
<evidence type="ECO:0000313" key="3">
    <source>
        <dbReference type="EMBL" id="GGE37171.1"/>
    </source>
</evidence>
<gene>
    <name evidence="3" type="ORF">GCM10010832_16740</name>
</gene>
<protein>
    <submittedName>
        <fullName evidence="3">2-hydroxyhepta-2,4-diene-1,7-dioate isomerase</fullName>
    </submittedName>
</protein>
<dbReference type="Pfam" id="PF01557">
    <property type="entry name" value="FAA_hydrolase"/>
    <property type="match status" value="1"/>
</dbReference>
<keyword evidence="1" id="KW-0479">Metal-binding</keyword>
<name>A0ABQ1SIX3_9FLAO</name>
<dbReference type="InterPro" id="IPR036663">
    <property type="entry name" value="Fumarylacetoacetase_C_sf"/>
</dbReference>
<dbReference type="EMBL" id="BMGM01000006">
    <property type="protein sequence ID" value="GGE37171.1"/>
    <property type="molecule type" value="Genomic_DNA"/>
</dbReference>
<comment type="caution">
    <text evidence="3">The sequence shown here is derived from an EMBL/GenBank/DDBJ whole genome shotgun (WGS) entry which is preliminary data.</text>
</comment>